<keyword evidence="1" id="KW-0677">Repeat</keyword>
<keyword evidence="2 3" id="KW-0040">ANK repeat</keyword>
<name>A0A0G4HVZ3_9ALVE</name>
<dbReference type="VEuPathDB" id="CryptoDB:Cvel_8962"/>
<feature type="repeat" description="ANK" evidence="3">
    <location>
        <begin position="234"/>
        <end position="266"/>
    </location>
</feature>
<feature type="repeat" description="ANK" evidence="3">
    <location>
        <begin position="201"/>
        <end position="233"/>
    </location>
</feature>
<dbReference type="PANTHER" id="PTHR24161">
    <property type="entry name" value="ANK_REP_REGION DOMAIN-CONTAINING PROTEIN-RELATED"/>
    <property type="match status" value="1"/>
</dbReference>
<sequence length="465" mass="51367">MKGTPKAIFDVLRDVQNFKERLIRFTHSIRGKREVLTKVLCKNHGIDASPPSEPLLPHVLSETAPLKMVFALKGLREVAETNLQILKKGVYARLDQMMSACFPMDLSPLFSSEVGRVIHSFIPTDAETLGKAVESFAESGETQTVRDDLLLLLKVGADIDGLHEGKNALTRAVYAGSLQAVEILVEAGVEPNMKGGEEKYKDYIALYRTCYERRADIIRFLVSQGANVNAKDDSERSPLACAVFKGLREIFEFLLEKGADLKTKNFCGYSNLYNAALGNQREMAEMLINKGLEVDVRDDHQTTPLHLTVDATRDGGVKDNVEVAELLLDHGADPNALQDDGCTIALDAAAFWCVKVLKLVINHSADLQATSNDGRNSLHWAATWLLDENSDRLSESQLFHENKREIAEFLVAKGIDASAEEHNGNTAAELATRSRFPVDLPLIVFLSVLQDEETGDGDKNDNDED</sequence>
<gene>
    <name evidence="4" type="ORF">Cvel_8962</name>
</gene>
<dbReference type="EMBL" id="CDMZ01004103">
    <property type="protein sequence ID" value="CEM48655.1"/>
    <property type="molecule type" value="Genomic_DNA"/>
</dbReference>
<reference evidence="4" key="1">
    <citation type="submission" date="2014-11" db="EMBL/GenBank/DDBJ databases">
        <authorList>
            <person name="Otto D Thomas"/>
            <person name="Naeem Raeece"/>
        </authorList>
    </citation>
    <scope>NUCLEOTIDE SEQUENCE</scope>
</reference>
<evidence type="ECO:0000313" key="4">
    <source>
        <dbReference type="EMBL" id="CEM48655.1"/>
    </source>
</evidence>
<feature type="repeat" description="ANK" evidence="3">
    <location>
        <begin position="164"/>
        <end position="196"/>
    </location>
</feature>
<protein>
    <submittedName>
        <fullName evidence="4">Uncharacterized protein</fullName>
    </submittedName>
</protein>
<organism evidence="4">
    <name type="scientific">Chromera velia CCMP2878</name>
    <dbReference type="NCBI Taxonomy" id="1169474"/>
    <lineage>
        <taxon>Eukaryota</taxon>
        <taxon>Sar</taxon>
        <taxon>Alveolata</taxon>
        <taxon>Colpodellida</taxon>
        <taxon>Chromeraceae</taxon>
        <taxon>Chromera</taxon>
    </lineage>
</organism>
<dbReference type="PANTHER" id="PTHR24161:SF124">
    <property type="entry name" value="TRANSIENT RECEPTOR POTENTIAL CHANNEL PYREXIA"/>
    <property type="match status" value="1"/>
</dbReference>
<dbReference type="PROSITE" id="PS50297">
    <property type="entry name" value="ANK_REP_REGION"/>
    <property type="match status" value="3"/>
</dbReference>
<dbReference type="PhylomeDB" id="A0A0G4HVZ3"/>
<dbReference type="SMART" id="SM00248">
    <property type="entry name" value="ANK"/>
    <property type="match status" value="7"/>
</dbReference>
<dbReference type="InterPro" id="IPR002110">
    <property type="entry name" value="Ankyrin_rpt"/>
</dbReference>
<accession>A0A0G4HVZ3</accession>
<dbReference type="Pfam" id="PF12796">
    <property type="entry name" value="Ank_2"/>
    <property type="match status" value="2"/>
</dbReference>
<feature type="repeat" description="ANK" evidence="3">
    <location>
        <begin position="300"/>
        <end position="339"/>
    </location>
</feature>
<dbReference type="Gene3D" id="1.25.40.20">
    <property type="entry name" value="Ankyrin repeat-containing domain"/>
    <property type="match status" value="1"/>
</dbReference>
<evidence type="ECO:0000256" key="3">
    <source>
        <dbReference type="PROSITE-ProRule" id="PRU00023"/>
    </source>
</evidence>
<dbReference type="PROSITE" id="PS50088">
    <property type="entry name" value="ANK_REPEAT"/>
    <property type="match status" value="5"/>
</dbReference>
<dbReference type="SUPFAM" id="SSF48403">
    <property type="entry name" value="Ankyrin repeat"/>
    <property type="match status" value="1"/>
</dbReference>
<proteinExistence type="predicted"/>
<evidence type="ECO:0000256" key="1">
    <source>
        <dbReference type="ARBA" id="ARBA00022737"/>
    </source>
</evidence>
<dbReference type="InterPro" id="IPR036770">
    <property type="entry name" value="Ankyrin_rpt-contain_sf"/>
</dbReference>
<dbReference type="AlphaFoldDB" id="A0A0G4HVZ3"/>
<evidence type="ECO:0000256" key="2">
    <source>
        <dbReference type="ARBA" id="ARBA00023043"/>
    </source>
</evidence>
<feature type="repeat" description="ANK" evidence="3">
    <location>
        <begin position="267"/>
        <end position="299"/>
    </location>
</feature>